<keyword evidence="1" id="KW-0472">Membrane</keyword>
<dbReference type="EMBL" id="JBHUFD010000018">
    <property type="protein sequence ID" value="MFD1874860.1"/>
    <property type="molecule type" value="Genomic_DNA"/>
</dbReference>
<evidence type="ECO:0008006" key="4">
    <source>
        <dbReference type="Google" id="ProtNLM"/>
    </source>
</evidence>
<feature type="transmembrane region" description="Helical" evidence="1">
    <location>
        <begin position="64"/>
        <end position="86"/>
    </location>
</feature>
<gene>
    <name evidence="2" type="ORF">ACFSDX_20670</name>
</gene>
<evidence type="ECO:0000256" key="1">
    <source>
        <dbReference type="SAM" id="Phobius"/>
    </source>
</evidence>
<comment type="caution">
    <text evidence="2">The sequence shown here is derived from an EMBL/GenBank/DDBJ whole genome shotgun (WGS) entry which is preliminary data.</text>
</comment>
<evidence type="ECO:0000313" key="2">
    <source>
        <dbReference type="EMBL" id="MFD1874860.1"/>
    </source>
</evidence>
<feature type="transmembrane region" description="Helical" evidence="1">
    <location>
        <begin position="33"/>
        <end position="52"/>
    </location>
</feature>
<keyword evidence="1" id="KW-1133">Transmembrane helix</keyword>
<name>A0ABW4QZR6_9BACT</name>
<dbReference type="Proteomes" id="UP001597197">
    <property type="component" value="Unassembled WGS sequence"/>
</dbReference>
<reference evidence="3" key="1">
    <citation type="journal article" date="2019" name="Int. J. Syst. Evol. Microbiol.">
        <title>The Global Catalogue of Microorganisms (GCM) 10K type strain sequencing project: providing services to taxonomists for standard genome sequencing and annotation.</title>
        <authorList>
            <consortium name="The Broad Institute Genomics Platform"/>
            <consortium name="The Broad Institute Genome Sequencing Center for Infectious Disease"/>
            <person name="Wu L."/>
            <person name="Ma J."/>
        </authorList>
    </citation>
    <scope>NUCLEOTIDE SEQUENCE [LARGE SCALE GENOMIC DNA]</scope>
    <source>
        <strain evidence="3">CGMCC 1.15795</strain>
    </source>
</reference>
<keyword evidence="3" id="KW-1185">Reference proteome</keyword>
<feature type="transmembrane region" description="Helical" evidence="1">
    <location>
        <begin position="7"/>
        <end position="27"/>
    </location>
</feature>
<accession>A0ABW4QZR6</accession>
<proteinExistence type="predicted"/>
<dbReference type="RefSeq" id="WP_382317009.1">
    <property type="nucleotide sequence ID" value="NZ_JBHUFD010000018.1"/>
</dbReference>
<sequence>MPVPFAIGLYWDALTVLDLLTVLLLWWRPKLGLWLAVAIMVSDISVNTRVYLAGYFGAPRAHMVPLSLFEQSLFGLFVLLTAPLAYTQLTSQKQPAAAG</sequence>
<protein>
    <recommendedName>
        <fullName evidence="4">Lycopene cyclase domain-containing protein</fullName>
    </recommendedName>
</protein>
<evidence type="ECO:0000313" key="3">
    <source>
        <dbReference type="Proteomes" id="UP001597197"/>
    </source>
</evidence>
<organism evidence="2 3">
    <name type="scientific">Hymenobacter bucti</name>
    <dbReference type="NCBI Taxonomy" id="1844114"/>
    <lineage>
        <taxon>Bacteria</taxon>
        <taxon>Pseudomonadati</taxon>
        <taxon>Bacteroidota</taxon>
        <taxon>Cytophagia</taxon>
        <taxon>Cytophagales</taxon>
        <taxon>Hymenobacteraceae</taxon>
        <taxon>Hymenobacter</taxon>
    </lineage>
</organism>
<keyword evidence="1" id="KW-0812">Transmembrane</keyword>